<dbReference type="GO" id="GO:0051897">
    <property type="term" value="P:positive regulation of phosphatidylinositol 3-kinase/protein kinase B signal transduction"/>
    <property type="evidence" value="ECO:0007669"/>
    <property type="project" value="TreeGrafter"/>
</dbReference>
<feature type="transmembrane region" description="Helical" evidence="1">
    <location>
        <begin position="6"/>
        <end position="22"/>
    </location>
</feature>
<dbReference type="Proteomes" id="UP000035642">
    <property type="component" value="Unassembled WGS sequence"/>
</dbReference>
<sequence>LISNIFAIITVLLCLIGFLLYFPSDQYHFSVVELLRDDHPAIRAMCFRLLRLCLFTEKNLVFLLTNHADIYAVRALDLQVSNDMEREDALQLIVTMMGIYQRSHLKRLIEFSAAQREGNKKSILMHENELVFSTNTLIFRLSFACFEVFLEFCVLEPELILNMAGTDWMVRLCGVASVVAHILVSWLDRPHLREKGKLHLVLEQIFAPLIEFGFFQKNLSSTDINKAFMVQAAMHNFSHSFLCILRSWAGLFSCAAIGPNSTVIPSSPFRLLEYLGLSTVDDSNLSRIWDMIVDICCDFMDLPYASMVFESWPKPVIIVEWLEFQSLARLIVSQPDSASGLKATLFLSDILRMATSVMPSGWRSTMNSMPTLVQSACETLAQSKAAAAIHGYYDPTYADRFTFLNSENAAMVLHRFDTLNKIWIANECAEPAADSNYSLFLCPPKLFSSPLRAFCGEVIN</sequence>
<proteinExistence type="predicted"/>
<accession>A0A0K0DI73</accession>
<dbReference type="PANTHER" id="PTHR13298">
    <property type="entry name" value="CYTOSOLIC REGULATOR PIANISSIMO"/>
    <property type="match status" value="1"/>
</dbReference>
<dbReference type="InterPro" id="IPR028268">
    <property type="entry name" value="Pianissimo_fam"/>
</dbReference>
<dbReference type="GO" id="GO:0031932">
    <property type="term" value="C:TORC2 complex"/>
    <property type="evidence" value="ECO:0007669"/>
    <property type="project" value="InterPro"/>
</dbReference>
<reference evidence="3" key="1">
    <citation type="submission" date="2012-09" db="EMBL/GenBank/DDBJ databases">
        <authorList>
            <person name="Martin A.A."/>
        </authorList>
    </citation>
    <scope>NUCLEOTIDE SEQUENCE</scope>
</reference>
<protein>
    <submittedName>
        <fullName evidence="4">RICTOR_N domain-containing protein</fullName>
    </submittedName>
</protein>
<keyword evidence="3" id="KW-1185">Reference proteome</keyword>
<dbReference type="WBParaSite" id="ACAC_0001096701-mRNA-1">
    <property type="protein sequence ID" value="ACAC_0001096701-mRNA-1"/>
    <property type="gene ID" value="ACAC_0001096701"/>
</dbReference>
<organism evidence="3 4">
    <name type="scientific">Angiostrongylus cantonensis</name>
    <name type="common">Rat lungworm</name>
    <dbReference type="NCBI Taxonomy" id="6313"/>
    <lineage>
        <taxon>Eukaryota</taxon>
        <taxon>Metazoa</taxon>
        <taxon>Ecdysozoa</taxon>
        <taxon>Nematoda</taxon>
        <taxon>Chromadorea</taxon>
        <taxon>Rhabditida</taxon>
        <taxon>Rhabditina</taxon>
        <taxon>Rhabditomorpha</taxon>
        <taxon>Strongyloidea</taxon>
        <taxon>Metastrongylidae</taxon>
        <taxon>Angiostrongylus</taxon>
    </lineage>
</organism>
<feature type="domain" description="Rapamycin-insensitive companion of mTOR N-terminal" evidence="2">
    <location>
        <begin position="9"/>
        <end position="359"/>
    </location>
</feature>
<evidence type="ECO:0000256" key="1">
    <source>
        <dbReference type="SAM" id="Phobius"/>
    </source>
</evidence>
<dbReference type="GO" id="GO:0038203">
    <property type="term" value="P:TORC2 signaling"/>
    <property type="evidence" value="ECO:0007669"/>
    <property type="project" value="TreeGrafter"/>
</dbReference>
<name>A0A0K0DI73_ANGCA</name>
<dbReference type="SMART" id="SM01308">
    <property type="entry name" value="RICTOR_N"/>
    <property type="match status" value="1"/>
</dbReference>
<evidence type="ECO:0000259" key="2">
    <source>
        <dbReference type="SMART" id="SM01308"/>
    </source>
</evidence>
<dbReference type="InterPro" id="IPR028267">
    <property type="entry name" value="Pianissimo_N"/>
</dbReference>
<keyword evidence="1" id="KW-0472">Membrane</keyword>
<keyword evidence="1" id="KW-0812">Transmembrane</keyword>
<reference evidence="4" key="2">
    <citation type="submission" date="2017-02" db="UniProtKB">
        <authorList>
            <consortium name="WormBaseParasite"/>
        </authorList>
    </citation>
    <scope>IDENTIFICATION</scope>
</reference>
<keyword evidence="1" id="KW-1133">Transmembrane helix</keyword>
<dbReference type="AlphaFoldDB" id="A0A0K0DI73"/>
<dbReference type="STRING" id="6313.A0A0K0DI73"/>
<evidence type="ECO:0000313" key="3">
    <source>
        <dbReference type="Proteomes" id="UP000035642"/>
    </source>
</evidence>
<dbReference type="GO" id="GO:0043539">
    <property type="term" value="F:protein serine/threonine kinase activator activity"/>
    <property type="evidence" value="ECO:0007669"/>
    <property type="project" value="TreeGrafter"/>
</dbReference>
<evidence type="ECO:0000313" key="4">
    <source>
        <dbReference type="WBParaSite" id="ACAC_0001096701-mRNA-1"/>
    </source>
</evidence>
<dbReference type="Pfam" id="PF14664">
    <property type="entry name" value="RICTOR_N"/>
    <property type="match status" value="1"/>
</dbReference>
<dbReference type="PANTHER" id="PTHR13298:SF11">
    <property type="entry name" value="RAPAMYCIN-INSENSITIVE COMPANION OF MTOR"/>
    <property type="match status" value="1"/>
</dbReference>